<feature type="compositionally biased region" description="Basic and acidic residues" evidence="1">
    <location>
        <begin position="45"/>
        <end position="57"/>
    </location>
</feature>
<evidence type="ECO:0000259" key="3">
    <source>
        <dbReference type="Pfam" id="PF22746"/>
    </source>
</evidence>
<dbReference type="Pfam" id="PF13349">
    <property type="entry name" value="DUF4097"/>
    <property type="match status" value="1"/>
</dbReference>
<dbReference type="Gene3D" id="2.160.20.120">
    <property type="match status" value="1"/>
</dbReference>
<accession>A0ABU6MJB9</accession>
<dbReference type="Pfam" id="PF22746">
    <property type="entry name" value="SHOCT-like_DUF2089-C"/>
    <property type="match status" value="1"/>
</dbReference>
<evidence type="ECO:0000259" key="2">
    <source>
        <dbReference type="Pfam" id="PF13349"/>
    </source>
</evidence>
<evidence type="ECO:0000313" key="4">
    <source>
        <dbReference type="EMBL" id="MED1203758.1"/>
    </source>
</evidence>
<dbReference type="PIRSF" id="PIRSF012569">
    <property type="entry name" value="UCP012569"/>
    <property type="match status" value="1"/>
</dbReference>
<dbReference type="InterPro" id="IPR016599">
    <property type="entry name" value="UCP012569"/>
</dbReference>
<dbReference type="Proteomes" id="UP001341444">
    <property type="component" value="Unassembled WGS sequence"/>
</dbReference>
<comment type="caution">
    <text evidence="4">The sequence shown here is derived from an EMBL/GenBank/DDBJ whole genome shotgun (WGS) entry which is preliminary data.</text>
</comment>
<dbReference type="PANTHER" id="PTHR33885:SF4">
    <property type="entry name" value="LMO2487 PROTEIN"/>
    <property type="match status" value="1"/>
</dbReference>
<dbReference type="InterPro" id="IPR052027">
    <property type="entry name" value="PspC"/>
</dbReference>
<proteinExistence type="predicted"/>
<dbReference type="InterPro" id="IPR053959">
    <property type="entry name" value="YvlB/LiaX_N"/>
</dbReference>
<organism evidence="4 5">
    <name type="scientific">Heyndrickxia acidicola</name>
    <dbReference type="NCBI Taxonomy" id="209389"/>
    <lineage>
        <taxon>Bacteria</taxon>
        <taxon>Bacillati</taxon>
        <taxon>Bacillota</taxon>
        <taxon>Bacilli</taxon>
        <taxon>Bacillales</taxon>
        <taxon>Bacillaceae</taxon>
        <taxon>Heyndrickxia</taxon>
    </lineage>
</organism>
<feature type="domain" description="YvlB/LiaX N-terminal" evidence="3">
    <location>
        <begin position="4"/>
        <end position="32"/>
    </location>
</feature>
<reference evidence="4 5" key="1">
    <citation type="submission" date="2023-03" db="EMBL/GenBank/DDBJ databases">
        <title>Bacillus Genome Sequencing.</title>
        <authorList>
            <person name="Dunlap C."/>
        </authorList>
    </citation>
    <scope>NUCLEOTIDE SEQUENCE [LARGE SCALE GENOMIC DNA]</scope>
    <source>
        <strain evidence="4 5">B-23453</strain>
    </source>
</reference>
<sequence length="383" mass="43369">MQAERKRILDLLKDGKLSTEEALTLLEALDKEAGEKGNPAPESRASYKEKEETFEEKQQEEEEFSTREEKYARSGKSSFDEKQFAQFAGAKDKILDLVSTAIKKVKDFDLQLNQSVEFPHVFQQSNAIVNRVDIDVANGHVEVKPWDQQDVRIECQVKVFRTDDREEARSTFIKNSYYAIENEKLRFTTQSKWIKTDTVVYLPRQTYEKASIRTFNGRISADGIHAEDMKVKTANGKIQLSDVESEKMEAETANGKITIINSKASRLAAETMNGSLDVEGKFVSTDLQTFNGNINCTLGEEMMDTIHTKAVTGSISIYLPADISVEGECKSNLGNYKIDLEGYEVLDEKKEIVQKQLRFNRSGHTEVPVHLFADTKTGSIYIK</sequence>
<dbReference type="EMBL" id="JARMAB010000016">
    <property type="protein sequence ID" value="MED1203758.1"/>
    <property type="molecule type" value="Genomic_DNA"/>
</dbReference>
<feature type="region of interest" description="Disordered" evidence="1">
    <location>
        <begin position="28"/>
        <end position="72"/>
    </location>
</feature>
<dbReference type="RefSeq" id="WP_066269649.1">
    <property type="nucleotide sequence ID" value="NZ_JARMAB010000016.1"/>
</dbReference>
<evidence type="ECO:0000313" key="5">
    <source>
        <dbReference type="Proteomes" id="UP001341444"/>
    </source>
</evidence>
<feature type="domain" description="DUF4097" evidence="2">
    <location>
        <begin position="130"/>
        <end position="356"/>
    </location>
</feature>
<name>A0ABU6MJB9_9BACI</name>
<evidence type="ECO:0000256" key="1">
    <source>
        <dbReference type="SAM" id="MobiDB-lite"/>
    </source>
</evidence>
<dbReference type="InterPro" id="IPR025164">
    <property type="entry name" value="Toastrack_DUF4097"/>
</dbReference>
<dbReference type="PANTHER" id="PTHR33885">
    <property type="entry name" value="PHAGE SHOCK PROTEIN C"/>
    <property type="match status" value="1"/>
</dbReference>
<keyword evidence="5" id="KW-1185">Reference proteome</keyword>
<protein>
    <submittedName>
        <fullName evidence="4">DUF4097 domain-containing protein</fullName>
    </submittedName>
</protein>
<gene>
    <name evidence="4" type="ORF">P4T90_11845</name>
</gene>